<dbReference type="InterPro" id="IPR014721">
    <property type="entry name" value="Ribsml_uS5_D2-typ_fold_subgr"/>
</dbReference>
<dbReference type="Proteomes" id="UP001239167">
    <property type="component" value="Unassembled WGS sequence"/>
</dbReference>
<evidence type="ECO:0000256" key="5">
    <source>
        <dbReference type="ARBA" id="ARBA00022741"/>
    </source>
</evidence>
<dbReference type="InterPro" id="IPR006204">
    <property type="entry name" value="GHMP_kinase_N_dom"/>
</dbReference>
<feature type="binding site" evidence="11">
    <location>
        <position position="68"/>
    </location>
    <ligand>
        <name>ATP</name>
        <dbReference type="ChEBI" id="CHEBI:30616"/>
    </ligand>
</feature>
<dbReference type="GO" id="GO:0004335">
    <property type="term" value="F:galactokinase activity"/>
    <property type="evidence" value="ECO:0007669"/>
    <property type="project" value="UniProtKB-EC"/>
</dbReference>
<organism evidence="16 17">
    <name type="scientific">Pectinatus haikarae</name>
    <dbReference type="NCBI Taxonomy" id="349096"/>
    <lineage>
        <taxon>Bacteria</taxon>
        <taxon>Bacillati</taxon>
        <taxon>Bacillota</taxon>
        <taxon>Negativicutes</taxon>
        <taxon>Selenomonadales</taxon>
        <taxon>Selenomonadaceae</taxon>
        <taxon>Pectinatus</taxon>
    </lineage>
</organism>
<evidence type="ECO:0000256" key="3">
    <source>
        <dbReference type="ARBA" id="ARBA00022679"/>
    </source>
</evidence>
<dbReference type="PRINTS" id="PR00959">
    <property type="entry name" value="MEVGALKINASE"/>
</dbReference>
<dbReference type="Gene3D" id="3.30.70.890">
    <property type="entry name" value="GHMP kinase, C-terminal domain"/>
    <property type="match status" value="1"/>
</dbReference>
<dbReference type="Pfam" id="PF00288">
    <property type="entry name" value="GHMP_kinases_N"/>
    <property type="match status" value="1"/>
</dbReference>
<proteinExistence type="inferred from homology"/>
<evidence type="ECO:0000313" key="17">
    <source>
        <dbReference type="Proteomes" id="UP001239167"/>
    </source>
</evidence>
<evidence type="ECO:0000256" key="12">
    <source>
        <dbReference type="NCBIfam" id="TIGR00131"/>
    </source>
</evidence>
<name>A0ABT9Y7K9_9FIRM</name>
<evidence type="ECO:0000259" key="15">
    <source>
        <dbReference type="Pfam" id="PF10509"/>
    </source>
</evidence>
<evidence type="ECO:0000259" key="13">
    <source>
        <dbReference type="Pfam" id="PF00288"/>
    </source>
</evidence>
<feature type="site" description="Transition state stabilizer" evidence="11">
    <location>
        <position position="28"/>
    </location>
</feature>
<dbReference type="InterPro" id="IPR006203">
    <property type="entry name" value="GHMP_knse_ATP-bd_CS"/>
</dbReference>
<comment type="similarity">
    <text evidence="1 11">Belongs to the GHMP kinase family. GalK subfamily.</text>
</comment>
<keyword evidence="9 11" id="KW-0299">Galactose metabolism</keyword>
<dbReference type="NCBIfam" id="NF003705">
    <property type="entry name" value="PRK05322.1"/>
    <property type="match status" value="1"/>
</dbReference>
<dbReference type="PIRSF" id="PIRSF000530">
    <property type="entry name" value="Galactokinase"/>
    <property type="match status" value="1"/>
</dbReference>
<keyword evidence="17" id="KW-1185">Reference proteome</keyword>
<feature type="binding site" evidence="11">
    <location>
        <position position="163"/>
    </location>
    <ligand>
        <name>Mg(2+)</name>
        <dbReference type="ChEBI" id="CHEBI:18420"/>
    </ligand>
</feature>
<dbReference type="HAMAP" id="MF_00246">
    <property type="entry name" value="Galactokinase"/>
    <property type="match status" value="1"/>
</dbReference>
<dbReference type="EMBL" id="JAUSUE010000004">
    <property type="protein sequence ID" value="MDQ0203129.1"/>
    <property type="molecule type" value="Genomic_DNA"/>
</dbReference>
<keyword evidence="2 11" id="KW-0963">Cytoplasm</keyword>
<dbReference type="PRINTS" id="PR00473">
    <property type="entry name" value="GALCTOKINASE"/>
</dbReference>
<evidence type="ECO:0000256" key="11">
    <source>
        <dbReference type="HAMAP-Rule" id="MF_00246"/>
    </source>
</evidence>
<evidence type="ECO:0000256" key="2">
    <source>
        <dbReference type="ARBA" id="ARBA00022490"/>
    </source>
</evidence>
<accession>A0ABT9Y7K9</accession>
<dbReference type="InterPro" id="IPR013750">
    <property type="entry name" value="GHMP_kinase_C_dom"/>
</dbReference>
<comment type="subcellular location">
    <subcellularLocation>
        <location evidence="11">Cytoplasm</location>
    </subcellularLocation>
</comment>
<keyword evidence="3 11" id="KW-0808">Transferase</keyword>
<evidence type="ECO:0000256" key="1">
    <source>
        <dbReference type="ARBA" id="ARBA00006566"/>
    </source>
</evidence>
<dbReference type="InterPro" id="IPR006206">
    <property type="entry name" value="Mevalonate/galactokinase"/>
</dbReference>
<evidence type="ECO:0000256" key="8">
    <source>
        <dbReference type="ARBA" id="ARBA00022842"/>
    </source>
</evidence>
<feature type="domain" description="GHMP kinase C-terminal" evidence="14">
    <location>
        <begin position="286"/>
        <end position="352"/>
    </location>
</feature>
<comment type="function">
    <text evidence="11">Catalyzes the transfer of the gamma-phosphate of ATP to D-galactose to form alpha-D-galactose-1-phosphate (Gal-1-P).</text>
</comment>
<dbReference type="Pfam" id="PF08544">
    <property type="entry name" value="GHMP_kinases_C"/>
    <property type="match status" value="1"/>
</dbReference>
<keyword evidence="10 11" id="KW-0119">Carbohydrate metabolism</keyword>
<keyword evidence="6 11" id="KW-0418">Kinase</keyword>
<evidence type="ECO:0000256" key="4">
    <source>
        <dbReference type="ARBA" id="ARBA00022723"/>
    </source>
</evidence>
<dbReference type="RefSeq" id="WP_196603545.1">
    <property type="nucleotide sequence ID" value="NZ_CP116940.1"/>
</dbReference>
<dbReference type="InterPro" id="IPR036554">
    <property type="entry name" value="GHMP_kinase_C_sf"/>
</dbReference>
<reference evidence="16 17" key="1">
    <citation type="submission" date="2023-07" db="EMBL/GenBank/DDBJ databases">
        <title>Genomic Encyclopedia of Type Strains, Phase IV (KMG-IV): sequencing the most valuable type-strain genomes for metagenomic binning, comparative biology and taxonomic classification.</title>
        <authorList>
            <person name="Goeker M."/>
        </authorList>
    </citation>
    <scope>NUCLEOTIDE SEQUENCE [LARGE SCALE GENOMIC DNA]</scope>
    <source>
        <strain evidence="16 17">DSM 16980</strain>
    </source>
</reference>
<dbReference type="InterPro" id="IPR000705">
    <property type="entry name" value="Galactokinase"/>
</dbReference>
<feature type="binding site" evidence="11">
    <location>
        <position position="225"/>
    </location>
    <ligand>
        <name>substrate</name>
    </ligand>
</feature>
<keyword evidence="5 11" id="KW-0547">Nucleotide-binding</keyword>
<dbReference type="NCBIfam" id="TIGR00131">
    <property type="entry name" value="gal_kin"/>
    <property type="match status" value="1"/>
</dbReference>
<keyword evidence="4 11" id="KW-0479">Metal-binding</keyword>
<protein>
    <recommendedName>
        <fullName evidence="11 12">Galactokinase</fullName>
        <ecNumber evidence="11 12">2.7.1.6</ecNumber>
    </recommendedName>
    <alternativeName>
        <fullName evidence="11">Galactose kinase</fullName>
    </alternativeName>
</protein>
<sequence length="389" mass="43196">MDILKEIKKVYAEKFQKPAQHLFYSPGRVNLIGEHTDYNGGHVFPCAISLGTYGAASLRDDKKVCCYSLNLPQKGIITADIDKIENEKGNDWANYPLGVVKTFQNHGFAIERGFNLVVYGNLPNGAGLSSSASLEMLTAAVLKKFFALTVDTLEMVKMCQEAENKFVGMNCGILDQFAVGMGKKDHAMFLDCNTLQYRYLKLVLKECSIVITNTNSKHSLVDSEYNLRRSQCEEALKDIQQVRRIKSLGELNEADFVQLQGAIKNPVCVRRARHAVLENQRTIKAVSALENDDLELFGKLMNESHVSLRDDYEVTGQELDTLAELAWQQDGVIGSRMTGGGFGGCTVSIVKNDCLESFKANVAKLYTQKIGYAPEFYIADIGDGTKLLE</sequence>
<dbReference type="EC" id="2.7.1.6" evidence="11 12"/>
<feature type="active site" description="Proton acceptor" evidence="11">
    <location>
        <position position="175"/>
    </location>
</feature>
<keyword evidence="7 11" id="KW-0067">ATP-binding</keyword>
<comment type="pathway">
    <text evidence="11">Carbohydrate metabolism; galactose metabolism.</text>
</comment>
<dbReference type="InterPro" id="IPR022963">
    <property type="entry name" value="Galactokinase_bac"/>
</dbReference>
<comment type="caution">
    <text evidence="16">The sequence shown here is derived from an EMBL/GenBank/DDBJ whole genome shotgun (WGS) entry which is preliminary data.</text>
</comment>
<feature type="binding site" evidence="11">
    <location>
        <begin position="125"/>
        <end position="131"/>
    </location>
    <ligand>
        <name>ATP</name>
        <dbReference type="ChEBI" id="CHEBI:30616"/>
    </ligand>
</feature>
<evidence type="ECO:0000256" key="10">
    <source>
        <dbReference type="ARBA" id="ARBA00023277"/>
    </source>
</evidence>
<dbReference type="PANTHER" id="PTHR10457:SF7">
    <property type="entry name" value="GALACTOKINASE-RELATED"/>
    <property type="match status" value="1"/>
</dbReference>
<evidence type="ECO:0000256" key="7">
    <source>
        <dbReference type="ARBA" id="ARBA00022840"/>
    </source>
</evidence>
<keyword evidence="8 11" id="KW-0460">Magnesium</keyword>
<feature type="binding site" evidence="11">
    <location>
        <begin position="34"/>
        <end position="37"/>
    </location>
    <ligand>
        <name>substrate</name>
    </ligand>
</feature>
<dbReference type="PROSITE" id="PS00106">
    <property type="entry name" value="GALACTOKINASE"/>
    <property type="match status" value="1"/>
</dbReference>
<dbReference type="InterPro" id="IPR019741">
    <property type="entry name" value="Galactokinase_CS"/>
</dbReference>
<dbReference type="SUPFAM" id="SSF54211">
    <property type="entry name" value="Ribosomal protein S5 domain 2-like"/>
    <property type="match status" value="1"/>
</dbReference>
<feature type="binding site" evidence="11">
    <location>
        <position position="131"/>
    </location>
    <ligand>
        <name>Mg(2+)</name>
        <dbReference type="ChEBI" id="CHEBI:18420"/>
    </ligand>
</feature>
<gene>
    <name evidence="11" type="primary">galK</name>
    <name evidence="16" type="ORF">J2S01_000836</name>
</gene>
<feature type="domain" description="GHMP kinase N-terminal" evidence="13">
    <location>
        <begin position="94"/>
        <end position="183"/>
    </location>
</feature>
<dbReference type="PROSITE" id="PS00627">
    <property type="entry name" value="GHMP_KINASES_ATP"/>
    <property type="match status" value="1"/>
</dbReference>
<dbReference type="Pfam" id="PF10509">
    <property type="entry name" value="GalKase_gal_bdg"/>
    <property type="match status" value="1"/>
</dbReference>
<dbReference type="Gene3D" id="3.30.230.10">
    <property type="match status" value="1"/>
</dbReference>
<evidence type="ECO:0000256" key="9">
    <source>
        <dbReference type="ARBA" id="ARBA00023144"/>
    </source>
</evidence>
<feature type="domain" description="Galactokinase N-terminal" evidence="15">
    <location>
        <begin position="11"/>
        <end position="57"/>
    </location>
</feature>
<comment type="catalytic activity">
    <reaction evidence="11">
        <text>alpha-D-galactose + ATP = alpha-D-galactose 1-phosphate + ADP + H(+)</text>
        <dbReference type="Rhea" id="RHEA:13553"/>
        <dbReference type="ChEBI" id="CHEBI:15378"/>
        <dbReference type="ChEBI" id="CHEBI:28061"/>
        <dbReference type="ChEBI" id="CHEBI:30616"/>
        <dbReference type="ChEBI" id="CHEBI:58336"/>
        <dbReference type="ChEBI" id="CHEBI:456216"/>
        <dbReference type="EC" id="2.7.1.6"/>
    </reaction>
</comment>
<dbReference type="InterPro" id="IPR019539">
    <property type="entry name" value="GalKase_N"/>
</dbReference>
<evidence type="ECO:0000256" key="6">
    <source>
        <dbReference type="ARBA" id="ARBA00022777"/>
    </source>
</evidence>
<evidence type="ECO:0000259" key="14">
    <source>
        <dbReference type="Pfam" id="PF08544"/>
    </source>
</evidence>
<dbReference type="InterPro" id="IPR020568">
    <property type="entry name" value="Ribosomal_Su5_D2-typ_SF"/>
</dbReference>
<dbReference type="PANTHER" id="PTHR10457">
    <property type="entry name" value="MEVALONATE KINASE/GALACTOKINASE"/>
    <property type="match status" value="1"/>
</dbReference>
<evidence type="ECO:0000313" key="16">
    <source>
        <dbReference type="EMBL" id="MDQ0203129.1"/>
    </source>
</evidence>
<dbReference type="SUPFAM" id="SSF55060">
    <property type="entry name" value="GHMP Kinase, C-terminal domain"/>
    <property type="match status" value="1"/>
</dbReference>